<keyword evidence="5" id="KW-1003">Cell membrane</keyword>
<evidence type="ECO:0000256" key="4">
    <source>
        <dbReference type="ARBA" id="ARBA00022448"/>
    </source>
</evidence>
<evidence type="ECO:0000256" key="8">
    <source>
        <dbReference type="ARBA" id="ARBA00022989"/>
    </source>
</evidence>
<dbReference type="AlphaFoldDB" id="A0A926Q381"/>
<dbReference type="PANTHER" id="PTHR33909:SF1">
    <property type="entry name" value="SEC TRANSLOCON ACCESSORY COMPLEX SUBUNIT YAJC"/>
    <property type="match status" value="1"/>
</dbReference>
<organism evidence="12 13">
    <name type="scientific">Sinomicrobium weinanense</name>
    <dbReference type="NCBI Taxonomy" id="2842200"/>
    <lineage>
        <taxon>Bacteria</taxon>
        <taxon>Pseudomonadati</taxon>
        <taxon>Bacteroidota</taxon>
        <taxon>Flavobacteriia</taxon>
        <taxon>Flavobacteriales</taxon>
        <taxon>Flavobacteriaceae</taxon>
        <taxon>Sinomicrobium</taxon>
    </lineage>
</organism>
<dbReference type="GO" id="GO:0005886">
    <property type="term" value="C:plasma membrane"/>
    <property type="evidence" value="ECO:0007669"/>
    <property type="project" value="UniProtKB-SubCell"/>
</dbReference>
<keyword evidence="6 11" id="KW-0812">Transmembrane</keyword>
<dbReference type="PRINTS" id="PR01853">
    <property type="entry name" value="YAJCTRNLCASE"/>
</dbReference>
<dbReference type="GO" id="GO:0015031">
    <property type="term" value="P:protein transport"/>
    <property type="evidence" value="ECO:0007669"/>
    <property type="project" value="UniProtKB-KW"/>
</dbReference>
<sequence>MESINSLAPFLLMFVVIYFFMIRPQIKRQKQEKKFAAELKKGDKVVTKSGMHGKVIDLNDSDNSCIIETLAGKIKFERSAISMEMSAKLNAPASDKTKPAAKDNKK</sequence>
<keyword evidence="9" id="KW-0811">Translocation</keyword>
<evidence type="ECO:0000256" key="7">
    <source>
        <dbReference type="ARBA" id="ARBA00022927"/>
    </source>
</evidence>
<dbReference type="Proteomes" id="UP000653730">
    <property type="component" value="Unassembled WGS sequence"/>
</dbReference>
<keyword evidence="10 11" id="KW-0472">Membrane</keyword>
<evidence type="ECO:0000256" key="9">
    <source>
        <dbReference type="ARBA" id="ARBA00023010"/>
    </source>
</evidence>
<gene>
    <name evidence="12" type="primary">yajC</name>
    <name evidence="12" type="ORF">IBL28_05835</name>
</gene>
<evidence type="ECO:0000256" key="6">
    <source>
        <dbReference type="ARBA" id="ARBA00022692"/>
    </source>
</evidence>
<evidence type="ECO:0000313" key="13">
    <source>
        <dbReference type="Proteomes" id="UP000653730"/>
    </source>
</evidence>
<dbReference type="Pfam" id="PF02699">
    <property type="entry name" value="YajC"/>
    <property type="match status" value="1"/>
</dbReference>
<protein>
    <recommendedName>
        <fullName evidence="3">Sec translocon accessory complex subunit YajC</fullName>
    </recommendedName>
</protein>
<dbReference type="RefSeq" id="WP_187964631.1">
    <property type="nucleotide sequence ID" value="NZ_JACVDC010000011.1"/>
</dbReference>
<comment type="caution">
    <text evidence="12">The sequence shown here is derived from an EMBL/GenBank/DDBJ whole genome shotgun (WGS) entry which is preliminary data.</text>
</comment>
<evidence type="ECO:0000256" key="10">
    <source>
        <dbReference type="ARBA" id="ARBA00023136"/>
    </source>
</evidence>
<reference evidence="12 13" key="1">
    <citation type="submission" date="2020-09" db="EMBL/GenBank/DDBJ databases">
        <title>Sinomicrobium weinanense sp. nov., a halophilic bacteria isolated from saline-alkali soil.</title>
        <authorList>
            <person name="Wu P."/>
            <person name="Ren H."/>
            <person name="Mei Y."/>
            <person name="Liang Y."/>
            <person name="Chen Z."/>
        </authorList>
    </citation>
    <scope>NUCLEOTIDE SEQUENCE [LARGE SCALE GENOMIC DNA]</scope>
    <source>
        <strain evidence="12 13">FJxs</strain>
    </source>
</reference>
<comment type="similarity">
    <text evidence="2">Belongs to the YajC family.</text>
</comment>
<dbReference type="InterPro" id="IPR003849">
    <property type="entry name" value="Preprotein_translocase_YajC"/>
</dbReference>
<evidence type="ECO:0000256" key="5">
    <source>
        <dbReference type="ARBA" id="ARBA00022475"/>
    </source>
</evidence>
<accession>A0A926Q381</accession>
<keyword evidence="8 11" id="KW-1133">Transmembrane helix</keyword>
<evidence type="ECO:0000256" key="2">
    <source>
        <dbReference type="ARBA" id="ARBA00006742"/>
    </source>
</evidence>
<keyword evidence="7" id="KW-0653">Protein transport</keyword>
<comment type="subcellular location">
    <subcellularLocation>
        <location evidence="1">Cell membrane</location>
        <topology evidence="1">Single-pass membrane protein</topology>
    </subcellularLocation>
</comment>
<evidence type="ECO:0000256" key="1">
    <source>
        <dbReference type="ARBA" id="ARBA00004162"/>
    </source>
</evidence>
<evidence type="ECO:0000256" key="3">
    <source>
        <dbReference type="ARBA" id="ARBA00014962"/>
    </source>
</evidence>
<dbReference type="EMBL" id="JACVDC010000011">
    <property type="protein sequence ID" value="MBC9795475.1"/>
    <property type="molecule type" value="Genomic_DNA"/>
</dbReference>
<dbReference type="NCBIfam" id="TIGR00739">
    <property type="entry name" value="yajC"/>
    <property type="match status" value="1"/>
</dbReference>
<evidence type="ECO:0000313" key="12">
    <source>
        <dbReference type="EMBL" id="MBC9795475.1"/>
    </source>
</evidence>
<feature type="transmembrane region" description="Helical" evidence="11">
    <location>
        <begin position="6"/>
        <end position="24"/>
    </location>
</feature>
<evidence type="ECO:0000256" key="11">
    <source>
        <dbReference type="SAM" id="Phobius"/>
    </source>
</evidence>
<keyword evidence="13" id="KW-1185">Reference proteome</keyword>
<name>A0A926Q381_9FLAO</name>
<keyword evidence="4" id="KW-0813">Transport</keyword>
<dbReference type="SMART" id="SM01323">
    <property type="entry name" value="YajC"/>
    <property type="match status" value="1"/>
</dbReference>
<proteinExistence type="inferred from homology"/>
<dbReference type="PANTHER" id="PTHR33909">
    <property type="entry name" value="SEC TRANSLOCON ACCESSORY COMPLEX SUBUNIT YAJC"/>
    <property type="match status" value="1"/>
</dbReference>